<comment type="caution">
    <text evidence="7">The sequence shown here is derived from an EMBL/GenBank/DDBJ whole genome shotgun (WGS) entry which is preliminary data.</text>
</comment>
<dbReference type="InterPro" id="IPR016160">
    <property type="entry name" value="Ald_DH_CS_CYS"/>
</dbReference>
<dbReference type="SUPFAM" id="SSF53720">
    <property type="entry name" value="ALDH-like"/>
    <property type="match status" value="1"/>
</dbReference>
<dbReference type="PROSITE" id="PS00687">
    <property type="entry name" value="ALDEHYDE_DEHYDR_GLU"/>
    <property type="match status" value="1"/>
</dbReference>
<evidence type="ECO:0000313" key="8">
    <source>
        <dbReference type="Proteomes" id="UP000197277"/>
    </source>
</evidence>
<evidence type="ECO:0000256" key="5">
    <source>
        <dbReference type="SAM" id="MobiDB-lite"/>
    </source>
</evidence>
<evidence type="ECO:0000313" key="7">
    <source>
        <dbReference type="EMBL" id="OWP61498.1"/>
    </source>
</evidence>
<dbReference type="Proteomes" id="UP000197277">
    <property type="component" value="Unassembled WGS sequence"/>
</dbReference>
<accession>A0A246FG44</accession>
<sequence>MSELTATPPAAQNGQPKPDFHDHAPVPKPAEQHTNGAVKPIAIEPGQLYINGQWRDSSDGKKFDTINPATEEVITHLAQGTAQDANDAAEAASRAYKEGPWGKMKGKERAKYLHRIADLIEHYADELAFRESTDMGKLYRDVTHVDIPHIANMFRYFAGWTTKLDGSVKNTEGIGGDTHLLTYTRREPLGVVAAITPYNFPLILTVSKIAPALAAGNCFIHKPASLTPLTAVTLAKIMHEAGLPAGAYNLVTGPGGAVGDALTKNPLIDKIAFTGSTPVGQGIMRGGADTMKHLTMELGGKSPNIVFADADLDKAVGIAVMAIFWNKGEVCVAGSRCLVEASILDQFVEKLVARVQQLKTGDPFDPTTDMGPMSGKGEYEKVLQYIEYGHEDGGKLVVGGNALKVNGKGYFVEPTVFVTDNKSRIAAEEIFGPVLSVIPFKDFDEAIRLANDSPYGLASGVQTKDLTKALRAAEKIEAGTVWINTWHQYDPSAPFGGYKMSGYGREHGIETFESYTQTKTIWANLAE</sequence>
<dbReference type="FunFam" id="3.40.309.10:FF:000012">
    <property type="entry name" value="Betaine aldehyde dehydrogenase"/>
    <property type="match status" value="1"/>
</dbReference>
<reference evidence="7 8" key="1">
    <citation type="submission" date="2017-06" db="EMBL/GenBank/DDBJ databases">
        <title>Hymenobacter amundsenii sp. nov. isolated from regoliths in Antarctica.</title>
        <authorList>
            <person name="Sedlacek I."/>
            <person name="Kralova S."/>
            <person name="Pantucek R."/>
            <person name="Svec P."/>
            <person name="Holochova P."/>
            <person name="Stankova E."/>
            <person name="Vrbovska V."/>
            <person name="Busse H.-J."/>
        </authorList>
    </citation>
    <scope>NUCLEOTIDE SEQUENCE [LARGE SCALE GENOMIC DNA]</scope>
    <source>
        <strain evidence="7 8">CCM 8682</strain>
    </source>
</reference>
<dbReference type="InterPro" id="IPR029510">
    <property type="entry name" value="Ald_DH_CS_GLU"/>
</dbReference>
<dbReference type="AlphaFoldDB" id="A0A246FG44"/>
<gene>
    <name evidence="7" type="ORF">CDA63_19095</name>
</gene>
<keyword evidence="8" id="KW-1185">Reference proteome</keyword>
<dbReference type="RefSeq" id="WP_088466054.1">
    <property type="nucleotide sequence ID" value="NZ_NIRR01000060.1"/>
</dbReference>
<dbReference type="InterPro" id="IPR016161">
    <property type="entry name" value="Ald_DH/histidinol_DH"/>
</dbReference>
<evidence type="ECO:0000256" key="3">
    <source>
        <dbReference type="PROSITE-ProRule" id="PRU10007"/>
    </source>
</evidence>
<dbReference type="Gene3D" id="3.40.605.10">
    <property type="entry name" value="Aldehyde Dehydrogenase, Chain A, domain 1"/>
    <property type="match status" value="1"/>
</dbReference>
<protein>
    <submittedName>
        <fullName evidence="7">Betaine-aldehyde dehydrogenase</fullName>
    </submittedName>
</protein>
<dbReference type="InterPro" id="IPR016162">
    <property type="entry name" value="Ald_DH_N"/>
</dbReference>
<evidence type="ECO:0000256" key="2">
    <source>
        <dbReference type="ARBA" id="ARBA00023002"/>
    </source>
</evidence>
<comment type="similarity">
    <text evidence="1 4">Belongs to the aldehyde dehydrogenase family.</text>
</comment>
<dbReference type="InterPro" id="IPR016163">
    <property type="entry name" value="Ald_DH_C"/>
</dbReference>
<evidence type="ECO:0000256" key="1">
    <source>
        <dbReference type="ARBA" id="ARBA00009986"/>
    </source>
</evidence>
<dbReference type="EMBL" id="NIRR01000060">
    <property type="protein sequence ID" value="OWP61498.1"/>
    <property type="molecule type" value="Genomic_DNA"/>
</dbReference>
<feature type="region of interest" description="Disordered" evidence="5">
    <location>
        <begin position="1"/>
        <end position="36"/>
    </location>
</feature>
<proteinExistence type="inferred from homology"/>
<dbReference type="PROSITE" id="PS00070">
    <property type="entry name" value="ALDEHYDE_DEHYDR_CYS"/>
    <property type="match status" value="1"/>
</dbReference>
<dbReference type="InterPro" id="IPR015590">
    <property type="entry name" value="Aldehyde_DH_dom"/>
</dbReference>
<dbReference type="FunFam" id="3.40.605.10:FF:000007">
    <property type="entry name" value="NAD/NADP-dependent betaine aldehyde dehydrogenase"/>
    <property type="match status" value="1"/>
</dbReference>
<name>A0A246FG44_9BACT</name>
<dbReference type="Gene3D" id="3.40.309.10">
    <property type="entry name" value="Aldehyde Dehydrogenase, Chain A, domain 2"/>
    <property type="match status" value="1"/>
</dbReference>
<feature type="active site" evidence="3">
    <location>
        <position position="297"/>
    </location>
</feature>
<dbReference type="Pfam" id="PF00171">
    <property type="entry name" value="Aldedh"/>
    <property type="match status" value="1"/>
</dbReference>
<evidence type="ECO:0000256" key="4">
    <source>
        <dbReference type="RuleBase" id="RU003345"/>
    </source>
</evidence>
<feature type="domain" description="Aldehyde dehydrogenase" evidence="6">
    <location>
        <begin position="54"/>
        <end position="521"/>
    </location>
</feature>
<keyword evidence="2 4" id="KW-0560">Oxidoreductase</keyword>
<dbReference type="PANTHER" id="PTHR11699">
    <property type="entry name" value="ALDEHYDE DEHYDROGENASE-RELATED"/>
    <property type="match status" value="1"/>
</dbReference>
<organism evidence="7 8">
    <name type="scientific">Hymenobacter amundsenii</name>
    <dbReference type="NCBI Taxonomy" id="2006685"/>
    <lineage>
        <taxon>Bacteria</taxon>
        <taxon>Pseudomonadati</taxon>
        <taxon>Bacteroidota</taxon>
        <taxon>Cytophagia</taxon>
        <taxon>Cytophagales</taxon>
        <taxon>Hymenobacteraceae</taxon>
        <taxon>Hymenobacter</taxon>
    </lineage>
</organism>
<dbReference type="OrthoDB" id="9762913at2"/>
<evidence type="ECO:0000259" key="6">
    <source>
        <dbReference type="Pfam" id="PF00171"/>
    </source>
</evidence>
<dbReference type="GO" id="GO:0016620">
    <property type="term" value="F:oxidoreductase activity, acting on the aldehyde or oxo group of donors, NAD or NADP as acceptor"/>
    <property type="evidence" value="ECO:0007669"/>
    <property type="project" value="InterPro"/>
</dbReference>